<organism evidence="1 2">
    <name type="scientific">Ranatra chinensis</name>
    <dbReference type="NCBI Taxonomy" id="642074"/>
    <lineage>
        <taxon>Eukaryota</taxon>
        <taxon>Metazoa</taxon>
        <taxon>Ecdysozoa</taxon>
        <taxon>Arthropoda</taxon>
        <taxon>Hexapoda</taxon>
        <taxon>Insecta</taxon>
        <taxon>Pterygota</taxon>
        <taxon>Neoptera</taxon>
        <taxon>Paraneoptera</taxon>
        <taxon>Hemiptera</taxon>
        <taxon>Heteroptera</taxon>
        <taxon>Panheteroptera</taxon>
        <taxon>Nepomorpha</taxon>
        <taxon>Nepidae</taxon>
        <taxon>Ranatrinae</taxon>
        <taxon>Ranatra</taxon>
    </lineage>
</organism>
<dbReference type="AlphaFoldDB" id="A0ABD0Y8C8"/>
<evidence type="ECO:0000313" key="1">
    <source>
        <dbReference type="EMBL" id="KAL1115203.1"/>
    </source>
</evidence>
<evidence type="ECO:0000313" key="2">
    <source>
        <dbReference type="Proteomes" id="UP001558652"/>
    </source>
</evidence>
<gene>
    <name evidence="1" type="ORF">AAG570_007234</name>
</gene>
<comment type="caution">
    <text evidence="1">The sequence shown here is derived from an EMBL/GenBank/DDBJ whole genome shotgun (WGS) entry which is preliminary data.</text>
</comment>
<accession>A0ABD0Y8C8</accession>
<proteinExistence type="predicted"/>
<sequence length="103" mass="11770">MPGLLLASNERGWPRVGKMTSAGDPKPLRSAEVYREEFVSRLNQIRILRDRRFALYSRQHLKNPVKFLNTMPKEQSSIPREVNGHVANNHLMAGDGQIQAYVL</sequence>
<name>A0ABD0Y8C8_9HEMI</name>
<protein>
    <submittedName>
        <fullName evidence="1">Uncharacterized protein</fullName>
    </submittedName>
</protein>
<reference evidence="1 2" key="1">
    <citation type="submission" date="2024-07" db="EMBL/GenBank/DDBJ databases">
        <title>Chromosome-level genome assembly of the water stick insect Ranatra chinensis (Heteroptera: Nepidae).</title>
        <authorList>
            <person name="Liu X."/>
        </authorList>
    </citation>
    <scope>NUCLEOTIDE SEQUENCE [LARGE SCALE GENOMIC DNA]</scope>
    <source>
        <strain evidence="1">Cailab_2021Rc</strain>
        <tissue evidence="1">Muscle</tissue>
    </source>
</reference>
<dbReference type="EMBL" id="JBFDAA010000020">
    <property type="protein sequence ID" value="KAL1115203.1"/>
    <property type="molecule type" value="Genomic_DNA"/>
</dbReference>
<keyword evidence="2" id="KW-1185">Reference proteome</keyword>
<dbReference type="Proteomes" id="UP001558652">
    <property type="component" value="Unassembled WGS sequence"/>
</dbReference>